<name>A0A2P2KIY3_RHIMU</name>
<dbReference type="EMBL" id="GGEC01025202">
    <property type="protein sequence ID" value="MBX05686.1"/>
    <property type="molecule type" value="Transcribed_RNA"/>
</dbReference>
<proteinExistence type="predicted"/>
<dbReference type="AlphaFoldDB" id="A0A2P2KIY3"/>
<accession>A0A2P2KIY3</accession>
<sequence>MDCKEHLMKKNKSFIYNFLAPKVFHRTITSIPLQTSSFTSEKLHCAHSKLTLNFIIK</sequence>
<organism evidence="1">
    <name type="scientific">Rhizophora mucronata</name>
    <name type="common">Asiatic mangrove</name>
    <dbReference type="NCBI Taxonomy" id="61149"/>
    <lineage>
        <taxon>Eukaryota</taxon>
        <taxon>Viridiplantae</taxon>
        <taxon>Streptophyta</taxon>
        <taxon>Embryophyta</taxon>
        <taxon>Tracheophyta</taxon>
        <taxon>Spermatophyta</taxon>
        <taxon>Magnoliopsida</taxon>
        <taxon>eudicotyledons</taxon>
        <taxon>Gunneridae</taxon>
        <taxon>Pentapetalae</taxon>
        <taxon>rosids</taxon>
        <taxon>fabids</taxon>
        <taxon>Malpighiales</taxon>
        <taxon>Rhizophoraceae</taxon>
        <taxon>Rhizophora</taxon>
    </lineage>
</organism>
<evidence type="ECO:0000313" key="1">
    <source>
        <dbReference type="EMBL" id="MBX05686.1"/>
    </source>
</evidence>
<reference evidence="1" key="1">
    <citation type="submission" date="2018-02" db="EMBL/GenBank/DDBJ databases">
        <title>Rhizophora mucronata_Transcriptome.</title>
        <authorList>
            <person name="Meera S.P."/>
            <person name="Sreeshan A."/>
            <person name="Augustine A."/>
        </authorList>
    </citation>
    <scope>NUCLEOTIDE SEQUENCE</scope>
    <source>
        <tissue evidence="1">Leaf</tissue>
    </source>
</reference>
<protein>
    <submittedName>
        <fullName evidence="1">Uncharacterized protein</fullName>
    </submittedName>
</protein>